<keyword evidence="3" id="KW-1185">Reference proteome</keyword>
<feature type="compositionally biased region" description="Polar residues" evidence="1">
    <location>
        <begin position="30"/>
        <end position="40"/>
    </location>
</feature>
<dbReference type="Pfam" id="PF12685">
    <property type="entry name" value="SpoIIIAH"/>
    <property type="match status" value="1"/>
</dbReference>
<feature type="compositionally biased region" description="Basic and acidic residues" evidence="1">
    <location>
        <begin position="49"/>
        <end position="62"/>
    </location>
</feature>
<organism evidence="2 3">
    <name type="scientific">Gottfriedia acidiceleris</name>
    <dbReference type="NCBI Taxonomy" id="371036"/>
    <lineage>
        <taxon>Bacteria</taxon>
        <taxon>Bacillati</taxon>
        <taxon>Bacillota</taxon>
        <taxon>Bacilli</taxon>
        <taxon>Bacillales</taxon>
        <taxon>Bacillaceae</taxon>
        <taxon>Gottfriedia</taxon>
    </lineage>
</organism>
<dbReference type="Gene3D" id="1.10.287.4300">
    <property type="entry name" value="Stage III sporulation protein AH-like"/>
    <property type="match status" value="1"/>
</dbReference>
<dbReference type="RefSeq" id="WP_248268707.1">
    <property type="nucleotide sequence ID" value="NZ_CP096034.1"/>
</dbReference>
<protein>
    <submittedName>
        <fullName evidence="2">SpoIIIAH-like family protein</fullName>
    </submittedName>
</protein>
<reference evidence="2 3" key="1">
    <citation type="submission" date="2022-04" db="EMBL/GenBank/DDBJ databases">
        <title>Mechanism of arsenic methylation and mitigation arsenic toxicity by Bacillus sp. LH14 from an Arsenic-Contaminated Paddy Soil.</title>
        <authorList>
            <person name="Wang D."/>
        </authorList>
    </citation>
    <scope>NUCLEOTIDE SEQUENCE [LARGE SCALE GENOMIC DNA]</scope>
    <source>
        <strain evidence="2 3">LH14</strain>
    </source>
</reference>
<name>A0ABY4JPF2_9BACI</name>
<dbReference type="InterPro" id="IPR024232">
    <property type="entry name" value="SpoIIIAH"/>
</dbReference>
<accession>A0ABY4JPF2</accession>
<feature type="region of interest" description="Disordered" evidence="1">
    <location>
        <begin position="30"/>
        <end position="94"/>
    </location>
</feature>
<sequence>MKKQTIWLLTMLSLVVVLSVYYVTTPDNLKTTSFMNMNNNTDTDSLDSTPKDTKKTDSKTETSKQNSDTSKQNDKETASKENSTSEVFLKQRMEQEDQRSQLIDEYKATVDSATASAQEKSEAFTNMNELQKLTALESDVETMIKEAGYKDALVRSDKDEVKVDVTSAKPSRKAANDIIQMTRSVLGEKLVVVKFQVK</sequence>
<dbReference type="Proteomes" id="UP000830639">
    <property type="component" value="Chromosome"/>
</dbReference>
<dbReference type="EMBL" id="CP096034">
    <property type="protein sequence ID" value="UPM55726.1"/>
    <property type="molecule type" value="Genomic_DNA"/>
</dbReference>
<gene>
    <name evidence="2" type="ORF">MY490_07815</name>
</gene>
<dbReference type="InterPro" id="IPR038503">
    <property type="entry name" value="SpoIIIAH_sf"/>
</dbReference>
<proteinExistence type="predicted"/>
<evidence type="ECO:0000256" key="1">
    <source>
        <dbReference type="SAM" id="MobiDB-lite"/>
    </source>
</evidence>
<evidence type="ECO:0000313" key="3">
    <source>
        <dbReference type="Proteomes" id="UP000830639"/>
    </source>
</evidence>
<evidence type="ECO:0000313" key="2">
    <source>
        <dbReference type="EMBL" id="UPM55726.1"/>
    </source>
</evidence>